<gene>
    <name evidence="1" type="ORF">P4T90_21985</name>
</gene>
<dbReference type="EMBL" id="JARMAB010000040">
    <property type="protein sequence ID" value="MED1205710.1"/>
    <property type="molecule type" value="Genomic_DNA"/>
</dbReference>
<keyword evidence="2" id="KW-1185">Reference proteome</keyword>
<proteinExistence type="predicted"/>
<sequence>MKSNIKLLHYIHQNAQMGLIAIEQLFGIVEEDHLKKVLQSQNEEYKKIYDECEKRLGEKGKEAKETSPFTKIFSYITININTLTDKSPSRISELMIRGSTMGVIDITKKIKEYNGADKEILNLADQLLKAEQSNIDELKNFL</sequence>
<evidence type="ECO:0000313" key="1">
    <source>
        <dbReference type="EMBL" id="MED1205710.1"/>
    </source>
</evidence>
<organism evidence="1 2">
    <name type="scientific">Heyndrickxia acidicola</name>
    <dbReference type="NCBI Taxonomy" id="209389"/>
    <lineage>
        <taxon>Bacteria</taxon>
        <taxon>Bacillati</taxon>
        <taxon>Bacillota</taxon>
        <taxon>Bacilli</taxon>
        <taxon>Bacillales</taxon>
        <taxon>Bacillaceae</taxon>
        <taxon>Heyndrickxia</taxon>
    </lineage>
</organism>
<dbReference type="Proteomes" id="UP001341444">
    <property type="component" value="Unassembled WGS sequence"/>
</dbReference>
<name>A0ABU6MRN8_9BACI</name>
<comment type="caution">
    <text evidence="1">The sequence shown here is derived from an EMBL/GenBank/DDBJ whole genome shotgun (WGS) entry which is preliminary data.</text>
</comment>
<reference evidence="1 2" key="1">
    <citation type="submission" date="2023-03" db="EMBL/GenBank/DDBJ databases">
        <title>Bacillus Genome Sequencing.</title>
        <authorList>
            <person name="Dunlap C."/>
        </authorList>
    </citation>
    <scope>NUCLEOTIDE SEQUENCE [LARGE SCALE GENOMIC DNA]</scope>
    <source>
        <strain evidence="1 2">B-23453</strain>
    </source>
</reference>
<evidence type="ECO:0000313" key="2">
    <source>
        <dbReference type="Proteomes" id="UP001341444"/>
    </source>
</evidence>
<protein>
    <recommendedName>
        <fullName evidence="3">DUF2383 domain-containing protein</fullName>
    </recommendedName>
</protein>
<evidence type="ECO:0008006" key="3">
    <source>
        <dbReference type="Google" id="ProtNLM"/>
    </source>
</evidence>
<accession>A0ABU6MRN8</accession>
<dbReference type="RefSeq" id="WP_198160184.1">
    <property type="nucleotide sequence ID" value="NZ_JARMAB010000040.1"/>
</dbReference>